<accession>A0A182DX43</accession>
<dbReference type="EMBL" id="UYRW01000019">
    <property type="protein sequence ID" value="VDK61647.1"/>
    <property type="molecule type" value="Genomic_DNA"/>
</dbReference>
<evidence type="ECO:0000313" key="4">
    <source>
        <dbReference type="WBParaSite" id="nOo.2.0.1.t00215-RA"/>
    </source>
</evidence>
<evidence type="ECO:0000256" key="1">
    <source>
        <dbReference type="SAM" id="Phobius"/>
    </source>
</evidence>
<evidence type="ECO:0000313" key="3">
    <source>
        <dbReference type="Proteomes" id="UP000271087"/>
    </source>
</evidence>
<dbReference type="Proteomes" id="UP000271087">
    <property type="component" value="Unassembled WGS sequence"/>
</dbReference>
<sequence>MLSMYCSGESREKLEIHRYYLVQHNTTPSNGMLAMVIPNRRLIYYLRGYFNGSVLFCLMFCSTMVSNFSFPASISFFSEYLMLNFFSSVFYVGDSIKRYFQLAIMH</sequence>
<name>A0A182DX43_ONCOC</name>
<evidence type="ECO:0000313" key="2">
    <source>
        <dbReference type="EMBL" id="VDK61647.1"/>
    </source>
</evidence>
<feature type="transmembrane region" description="Helical" evidence="1">
    <location>
        <begin position="42"/>
        <end position="66"/>
    </location>
</feature>
<reference evidence="2 3" key="2">
    <citation type="submission" date="2018-08" db="EMBL/GenBank/DDBJ databases">
        <authorList>
            <person name="Laetsch R D."/>
            <person name="Stevens L."/>
            <person name="Kumar S."/>
            <person name="Blaxter L. M."/>
        </authorList>
    </citation>
    <scope>NUCLEOTIDE SEQUENCE [LARGE SCALE GENOMIC DNA]</scope>
</reference>
<organism evidence="4">
    <name type="scientific">Onchocerca ochengi</name>
    <name type="common">Filarial nematode worm</name>
    <dbReference type="NCBI Taxonomy" id="42157"/>
    <lineage>
        <taxon>Eukaryota</taxon>
        <taxon>Metazoa</taxon>
        <taxon>Ecdysozoa</taxon>
        <taxon>Nematoda</taxon>
        <taxon>Chromadorea</taxon>
        <taxon>Rhabditida</taxon>
        <taxon>Spirurina</taxon>
        <taxon>Spiruromorpha</taxon>
        <taxon>Filarioidea</taxon>
        <taxon>Onchocercidae</taxon>
        <taxon>Onchocerca</taxon>
    </lineage>
</organism>
<reference evidence="4" key="1">
    <citation type="submission" date="2016-06" db="UniProtKB">
        <authorList>
            <consortium name="WormBaseParasite"/>
        </authorList>
    </citation>
    <scope>IDENTIFICATION</scope>
</reference>
<dbReference type="OrthoDB" id="5877320at2759"/>
<feature type="transmembrane region" description="Helical" evidence="1">
    <location>
        <begin position="72"/>
        <end position="92"/>
    </location>
</feature>
<keyword evidence="1" id="KW-0472">Membrane</keyword>
<keyword evidence="1" id="KW-1133">Transmembrane helix</keyword>
<gene>
    <name evidence="2" type="ORF">NOO_LOCUS215</name>
</gene>
<proteinExistence type="predicted"/>
<protein>
    <submittedName>
        <fullName evidence="2 4">Uncharacterized protein</fullName>
    </submittedName>
</protein>
<keyword evidence="3" id="KW-1185">Reference proteome</keyword>
<dbReference type="WBParaSite" id="nOo.2.0.1.t00215-RA">
    <property type="protein sequence ID" value="nOo.2.0.1.t00215-RA"/>
    <property type="gene ID" value="nOo.2.0.1.g00215"/>
</dbReference>
<keyword evidence="1" id="KW-0812">Transmembrane</keyword>
<dbReference type="AlphaFoldDB" id="A0A182DX43"/>